<gene>
    <name evidence="4" type="ORF">BSAL_66690</name>
</gene>
<evidence type="ECO:0000313" key="5">
    <source>
        <dbReference type="Proteomes" id="UP000051952"/>
    </source>
</evidence>
<evidence type="ECO:0000313" key="4">
    <source>
        <dbReference type="EMBL" id="CUF87712.1"/>
    </source>
</evidence>
<feature type="region of interest" description="Disordered" evidence="1">
    <location>
        <begin position="255"/>
        <end position="275"/>
    </location>
</feature>
<sequence length="382" mass="41124">MSAMFLFVILAMFSTAVSSANVTTTYFDMVVNMTMYNHTNTSLFVDTLADVIHVVNADTIVMVDSTNVSLENASLLETMCVTLLPNSTSTIGNDSSWTFLWLNISFVGNESEASASSRALESISYLSACSIGILNMNATNVSSTSSTVPITFLVTLATGVTPQMFVNNLATLMKVPTSIFVISVNSNSTTNVSSSTTSSEWSAIMHRSFTQTSGETFNLTIIGANTAVIQSRVLNLSTAQLLSLGATDLTLAVITPPQNTTTPAPQNNDGGDNDDDDHTELIIILCCSIGGGLLIIIVTVVVCIRCRRPAHEQLKESVETNHLVRPEDQSATMQEMYQQDLTRGHDSAFGNPYTPSNTKPETPIRMARPPRIAIQNANVNLL</sequence>
<dbReference type="AlphaFoldDB" id="A0A0S4ITZ7"/>
<name>A0A0S4ITZ7_BODSA</name>
<organism evidence="4 5">
    <name type="scientific">Bodo saltans</name>
    <name type="common">Flagellated protozoan</name>
    <dbReference type="NCBI Taxonomy" id="75058"/>
    <lineage>
        <taxon>Eukaryota</taxon>
        <taxon>Discoba</taxon>
        <taxon>Euglenozoa</taxon>
        <taxon>Kinetoplastea</taxon>
        <taxon>Metakinetoplastina</taxon>
        <taxon>Eubodonida</taxon>
        <taxon>Bodonidae</taxon>
        <taxon>Bodo</taxon>
    </lineage>
</organism>
<keyword evidence="2" id="KW-0472">Membrane</keyword>
<feature type="region of interest" description="Disordered" evidence="1">
    <location>
        <begin position="345"/>
        <end position="369"/>
    </location>
</feature>
<keyword evidence="2" id="KW-0812">Transmembrane</keyword>
<feature type="transmembrane region" description="Helical" evidence="2">
    <location>
        <begin position="281"/>
        <end position="304"/>
    </location>
</feature>
<evidence type="ECO:0000256" key="3">
    <source>
        <dbReference type="SAM" id="SignalP"/>
    </source>
</evidence>
<feature type="signal peptide" evidence="3">
    <location>
        <begin position="1"/>
        <end position="19"/>
    </location>
</feature>
<feature type="compositionally biased region" description="Low complexity" evidence="1">
    <location>
        <begin position="255"/>
        <end position="270"/>
    </location>
</feature>
<proteinExistence type="predicted"/>
<keyword evidence="2" id="KW-1133">Transmembrane helix</keyword>
<reference evidence="5" key="1">
    <citation type="submission" date="2015-09" db="EMBL/GenBank/DDBJ databases">
        <authorList>
            <consortium name="Pathogen Informatics"/>
        </authorList>
    </citation>
    <scope>NUCLEOTIDE SEQUENCE [LARGE SCALE GENOMIC DNA]</scope>
    <source>
        <strain evidence="5">Lake Konstanz</strain>
    </source>
</reference>
<evidence type="ECO:0000256" key="1">
    <source>
        <dbReference type="SAM" id="MobiDB-lite"/>
    </source>
</evidence>
<dbReference type="EMBL" id="CYKH01000429">
    <property type="protein sequence ID" value="CUF87712.1"/>
    <property type="molecule type" value="Genomic_DNA"/>
</dbReference>
<feature type="chain" id="PRO_5006621547" evidence="3">
    <location>
        <begin position="20"/>
        <end position="382"/>
    </location>
</feature>
<keyword evidence="5" id="KW-1185">Reference proteome</keyword>
<protein>
    <submittedName>
        <fullName evidence="4">Membrane-associated protein, putative</fullName>
    </submittedName>
</protein>
<accession>A0A0S4ITZ7</accession>
<dbReference type="Proteomes" id="UP000051952">
    <property type="component" value="Unassembled WGS sequence"/>
</dbReference>
<keyword evidence="3" id="KW-0732">Signal</keyword>
<evidence type="ECO:0000256" key="2">
    <source>
        <dbReference type="SAM" id="Phobius"/>
    </source>
</evidence>
<dbReference type="VEuPathDB" id="TriTrypDB:BSAL_66690"/>